<feature type="domain" description="N-acetyltransferase" evidence="3">
    <location>
        <begin position="149"/>
        <end position="278"/>
    </location>
</feature>
<keyword evidence="5" id="KW-1185">Reference proteome</keyword>
<dbReference type="RefSeq" id="WP_010772421.1">
    <property type="nucleotide sequence ID" value="NZ_KB946335.1"/>
</dbReference>
<dbReference type="PATRIC" id="fig|1158612.3.peg.2291"/>
<keyword evidence="1" id="KW-0808">Transferase</keyword>
<comment type="caution">
    <text evidence="4">The sequence shown here is derived from an EMBL/GenBank/DDBJ whole genome shotgun (WGS) entry which is preliminary data.</text>
</comment>
<protein>
    <recommendedName>
        <fullName evidence="3">N-acetyltransferase domain-containing protein</fullName>
    </recommendedName>
</protein>
<dbReference type="SUPFAM" id="SSF55729">
    <property type="entry name" value="Acyl-CoA N-acyltransferases (Nat)"/>
    <property type="match status" value="1"/>
</dbReference>
<reference evidence="4 5" key="1">
    <citation type="submission" date="2013-02" db="EMBL/GenBank/DDBJ databases">
        <title>The Genome Sequence of Enterococcus caccae BAA-1240.</title>
        <authorList>
            <consortium name="The Broad Institute Genome Sequencing Platform"/>
            <consortium name="The Broad Institute Genome Sequencing Center for Infectious Disease"/>
            <person name="Earl A.M."/>
            <person name="Gilmore M.S."/>
            <person name="Lebreton F."/>
            <person name="Walker B."/>
            <person name="Young S.K."/>
            <person name="Zeng Q."/>
            <person name="Gargeya S."/>
            <person name="Fitzgerald M."/>
            <person name="Haas B."/>
            <person name="Abouelleil A."/>
            <person name="Alvarado L."/>
            <person name="Arachchi H.M."/>
            <person name="Berlin A.M."/>
            <person name="Chapman S.B."/>
            <person name="Dewar J."/>
            <person name="Goldberg J."/>
            <person name="Griggs A."/>
            <person name="Gujja S."/>
            <person name="Hansen M."/>
            <person name="Howarth C."/>
            <person name="Imamovic A."/>
            <person name="Larimer J."/>
            <person name="McCowan C."/>
            <person name="Murphy C."/>
            <person name="Neiman D."/>
            <person name="Pearson M."/>
            <person name="Priest M."/>
            <person name="Roberts A."/>
            <person name="Saif S."/>
            <person name="Shea T."/>
            <person name="Sisk P."/>
            <person name="Sykes S."/>
            <person name="Wortman J."/>
            <person name="Nusbaum C."/>
            <person name="Birren B."/>
        </authorList>
    </citation>
    <scope>NUCLEOTIDE SEQUENCE [LARGE SCALE GENOMIC DNA]</scope>
    <source>
        <strain evidence="4 5">ATCC BAA-1240</strain>
    </source>
</reference>
<keyword evidence="2" id="KW-0012">Acyltransferase</keyword>
<dbReference type="OrthoDB" id="7163760at2"/>
<dbReference type="AlphaFoldDB" id="R3W9Z5"/>
<evidence type="ECO:0000256" key="1">
    <source>
        <dbReference type="ARBA" id="ARBA00022679"/>
    </source>
</evidence>
<dbReference type="PANTHER" id="PTHR43420">
    <property type="entry name" value="ACETYLTRANSFERASE"/>
    <property type="match status" value="1"/>
</dbReference>
<sequence length="278" mass="32662">MTLKPIIKKELCAKEVEAVKRLKEKNQLRYNIEYKLDLGFFKESHEKVSHLLCWDTDKLVGYVAMSSFNLEELEVTIITKHDRAILDQINRILIEYTKEQNIQTTLWIIDRKDNFSISYVKEMNRYKYRFSEYAMTLAIDKFMPMPSEISLQPAREKDTKAIASLENGEFTEKQEVLNKEDLKKTLVLKEKENVIASIRIEKEGNSYGIYGFVVRADFRGQGLGRKILSQIIQQLLEKQAKKIYLEVESTNNIAHHLYQSIGFVEQTLFDYYAYEISE</sequence>
<dbReference type="STRING" id="317735.RU98_GL001435"/>
<evidence type="ECO:0000313" key="5">
    <source>
        <dbReference type="Proteomes" id="UP000013840"/>
    </source>
</evidence>
<accession>R3W9Z5</accession>
<name>R3W9Z5_9ENTE</name>
<dbReference type="CDD" id="cd04301">
    <property type="entry name" value="NAT_SF"/>
    <property type="match status" value="1"/>
</dbReference>
<dbReference type="InterPro" id="IPR016181">
    <property type="entry name" value="Acyl_CoA_acyltransferase"/>
</dbReference>
<dbReference type="PROSITE" id="PS51186">
    <property type="entry name" value="GNAT"/>
    <property type="match status" value="1"/>
</dbReference>
<dbReference type="InterPro" id="IPR050680">
    <property type="entry name" value="YpeA/RimI_acetyltransf"/>
</dbReference>
<dbReference type="Proteomes" id="UP000013840">
    <property type="component" value="Unassembled WGS sequence"/>
</dbReference>
<gene>
    <name evidence="4" type="ORF">UC7_02331</name>
</gene>
<dbReference type="EMBL" id="AJAU01000020">
    <property type="protein sequence ID" value="EOL44287.1"/>
    <property type="molecule type" value="Genomic_DNA"/>
</dbReference>
<dbReference type="GO" id="GO:0016747">
    <property type="term" value="F:acyltransferase activity, transferring groups other than amino-acyl groups"/>
    <property type="evidence" value="ECO:0007669"/>
    <property type="project" value="InterPro"/>
</dbReference>
<evidence type="ECO:0000313" key="4">
    <source>
        <dbReference type="EMBL" id="EOL44287.1"/>
    </source>
</evidence>
<dbReference type="InterPro" id="IPR000182">
    <property type="entry name" value="GNAT_dom"/>
</dbReference>
<dbReference type="eggNOG" id="COG0456">
    <property type="taxonomic scope" value="Bacteria"/>
</dbReference>
<organism evidence="4 5">
    <name type="scientific">Enterococcus caccae ATCC BAA-1240</name>
    <dbReference type="NCBI Taxonomy" id="1158612"/>
    <lineage>
        <taxon>Bacteria</taxon>
        <taxon>Bacillati</taxon>
        <taxon>Bacillota</taxon>
        <taxon>Bacilli</taxon>
        <taxon>Lactobacillales</taxon>
        <taxon>Enterococcaceae</taxon>
        <taxon>Enterococcus</taxon>
    </lineage>
</organism>
<evidence type="ECO:0000259" key="3">
    <source>
        <dbReference type="PROSITE" id="PS51186"/>
    </source>
</evidence>
<dbReference type="Gene3D" id="3.40.630.30">
    <property type="match status" value="1"/>
</dbReference>
<dbReference type="Pfam" id="PF00583">
    <property type="entry name" value="Acetyltransf_1"/>
    <property type="match status" value="1"/>
</dbReference>
<evidence type="ECO:0000256" key="2">
    <source>
        <dbReference type="ARBA" id="ARBA00023315"/>
    </source>
</evidence>
<proteinExistence type="predicted"/>